<comment type="similarity">
    <text evidence="1">Belongs to the FGGY kinase family.</text>
</comment>
<evidence type="ECO:0000313" key="5">
    <source>
        <dbReference type="EMBL" id="KAJ0399989.1"/>
    </source>
</evidence>
<dbReference type="GO" id="GO:0006071">
    <property type="term" value="P:glycerol metabolic process"/>
    <property type="evidence" value="ECO:0007669"/>
    <property type="project" value="TreeGrafter"/>
</dbReference>
<organism evidence="5 6">
    <name type="scientific">Pythium insidiosum</name>
    <name type="common">Pythiosis disease agent</name>
    <dbReference type="NCBI Taxonomy" id="114742"/>
    <lineage>
        <taxon>Eukaryota</taxon>
        <taxon>Sar</taxon>
        <taxon>Stramenopiles</taxon>
        <taxon>Oomycota</taxon>
        <taxon>Peronosporomycetes</taxon>
        <taxon>Pythiales</taxon>
        <taxon>Pythiaceae</taxon>
        <taxon>Pythium</taxon>
    </lineage>
</organism>
<feature type="domain" description="Carbohydrate kinase FGGY N-terminal" evidence="4">
    <location>
        <begin position="4"/>
        <end position="86"/>
    </location>
</feature>
<dbReference type="Gene3D" id="3.30.420.40">
    <property type="match status" value="1"/>
</dbReference>
<protein>
    <recommendedName>
        <fullName evidence="4">Carbohydrate kinase FGGY N-terminal domain-containing protein</fullName>
    </recommendedName>
</protein>
<evidence type="ECO:0000313" key="6">
    <source>
        <dbReference type="Proteomes" id="UP001209570"/>
    </source>
</evidence>
<dbReference type="PANTHER" id="PTHR10196:SF67">
    <property type="entry name" value="SEDOHEPTULOKINASE"/>
    <property type="match status" value="1"/>
</dbReference>
<keyword evidence="3" id="KW-0418">Kinase</keyword>
<dbReference type="Pfam" id="PF00370">
    <property type="entry name" value="FGGY_N"/>
    <property type="match status" value="1"/>
</dbReference>
<accession>A0AAD5QA33</accession>
<dbReference type="Proteomes" id="UP001209570">
    <property type="component" value="Unassembled WGS sequence"/>
</dbReference>
<comment type="caution">
    <text evidence="5">The sequence shown here is derived from an EMBL/GenBank/DDBJ whole genome shotgun (WGS) entry which is preliminary data.</text>
</comment>
<gene>
    <name evidence="5" type="ORF">P43SY_006242</name>
</gene>
<dbReference type="InterPro" id="IPR043129">
    <property type="entry name" value="ATPase_NBD"/>
</dbReference>
<dbReference type="GO" id="GO:0050277">
    <property type="term" value="F:sedoheptulokinase activity"/>
    <property type="evidence" value="ECO:0007669"/>
    <property type="project" value="TreeGrafter"/>
</dbReference>
<sequence length="425" mass="45022">MDLVLGIDIGTTAVKCAVVDRHSRAVVASSDAETKASIAGAPGRAEQSVDAILQATQAAVAGIEPAALTRVTAVGLCGQMHGIVWWRCEQAARAAQELLVSGTSSGSSKPWSSLVTWEDQRCSDAFLADCKSRLRGQTSQQSSALATGYGLATFAFALESAADTLAGYDACGTIHDLVAFVLCGRLRAADATIDTTNAFSWGAFDLTTNDWDATAYVSTVDFVNIGTSAQLAMLLEPQEMPALDTTTQQSFEFRPYLSEGRVLGVAAALSGGNMVAWLVDRCVEWMQELGVAVAVDRSTLYHRLVTLGQERLDTELSLRPTLQGERGAPSKAGSIDGLRLHNGSLGDISAALCRGIIDNLVDMVPRELQPRLQRGCMIGTGNALLRNPLLQHFLRQQLQDGAQLSLQEGCDAAVGAALIAMHAEP</sequence>
<reference evidence="5" key="1">
    <citation type="submission" date="2021-12" db="EMBL/GenBank/DDBJ databases">
        <title>Prjna785345.</title>
        <authorList>
            <person name="Rujirawat T."/>
            <person name="Krajaejun T."/>
        </authorList>
    </citation>
    <scope>NUCLEOTIDE SEQUENCE</scope>
    <source>
        <strain evidence="5">Pi057C3</strain>
    </source>
</reference>
<dbReference type="GO" id="GO:0005829">
    <property type="term" value="C:cytosol"/>
    <property type="evidence" value="ECO:0007669"/>
    <property type="project" value="TreeGrafter"/>
</dbReference>
<name>A0AAD5QA33_PYTIN</name>
<proteinExistence type="inferred from homology"/>
<dbReference type="CDD" id="cd07777">
    <property type="entry name" value="ASKHA_NBD_FGGY_SHK"/>
    <property type="match status" value="1"/>
</dbReference>
<evidence type="ECO:0000256" key="2">
    <source>
        <dbReference type="ARBA" id="ARBA00022679"/>
    </source>
</evidence>
<dbReference type="SUPFAM" id="SSF53067">
    <property type="entry name" value="Actin-like ATPase domain"/>
    <property type="match status" value="2"/>
</dbReference>
<dbReference type="InterPro" id="IPR018484">
    <property type="entry name" value="FGGY_N"/>
</dbReference>
<dbReference type="AlphaFoldDB" id="A0AAD5QA33"/>
<dbReference type="EMBL" id="JAKCXM010000166">
    <property type="protein sequence ID" value="KAJ0399989.1"/>
    <property type="molecule type" value="Genomic_DNA"/>
</dbReference>
<evidence type="ECO:0000256" key="1">
    <source>
        <dbReference type="ARBA" id="ARBA00009156"/>
    </source>
</evidence>
<keyword evidence="2" id="KW-0808">Transferase</keyword>
<evidence type="ECO:0000256" key="3">
    <source>
        <dbReference type="ARBA" id="ARBA00022777"/>
    </source>
</evidence>
<dbReference type="PANTHER" id="PTHR10196">
    <property type="entry name" value="SUGAR KINASE"/>
    <property type="match status" value="1"/>
</dbReference>
<evidence type="ECO:0000259" key="4">
    <source>
        <dbReference type="Pfam" id="PF00370"/>
    </source>
</evidence>
<dbReference type="FunFam" id="3.30.420.40:FF:000111">
    <property type="entry name" value="Sedoheptulokinase"/>
    <property type="match status" value="1"/>
</dbReference>
<keyword evidence="6" id="KW-1185">Reference proteome</keyword>